<keyword evidence="2" id="KW-1277">Toxin-antitoxin system</keyword>
<evidence type="ECO:0000313" key="4">
    <source>
        <dbReference type="EMBL" id="MFD1191602.1"/>
    </source>
</evidence>
<evidence type="ECO:0000256" key="2">
    <source>
        <dbReference type="ARBA" id="ARBA00022649"/>
    </source>
</evidence>
<dbReference type="InterPro" id="IPR051803">
    <property type="entry name" value="TA_system_RelE-like_toxin"/>
</dbReference>
<gene>
    <name evidence="4" type="ORF">ACFQ27_13515</name>
</gene>
<evidence type="ECO:0000256" key="3">
    <source>
        <dbReference type="PIRNR" id="PIRNR029218"/>
    </source>
</evidence>
<evidence type="ECO:0000256" key="1">
    <source>
        <dbReference type="ARBA" id="ARBA00006226"/>
    </source>
</evidence>
<dbReference type="InterPro" id="IPR028344">
    <property type="entry name" value="ParE1/4"/>
</dbReference>
<evidence type="ECO:0000313" key="5">
    <source>
        <dbReference type="Proteomes" id="UP001597216"/>
    </source>
</evidence>
<organism evidence="4 5">
    <name type="scientific">Phenylobacterium conjunctum</name>
    <dbReference type="NCBI Taxonomy" id="1298959"/>
    <lineage>
        <taxon>Bacteria</taxon>
        <taxon>Pseudomonadati</taxon>
        <taxon>Pseudomonadota</taxon>
        <taxon>Alphaproteobacteria</taxon>
        <taxon>Caulobacterales</taxon>
        <taxon>Caulobacteraceae</taxon>
        <taxon>Phenylobacterium</taxon>
    </lineage>
</organism>
<comment type="similarity">
    <text evidence="1 3">Belongs to the RelE toxin family.</text>
</comment>
<dbReference type="InterPro" id="IPR035093">
    <property type="entry name" value="RelE/ParE_toxin_dom_sf"/>
</dbReference>
<reference evidence="5" key="1">
    <citation type="journal article" date="2019" name="Int. J. Syst. Evol. Microbiol.">
        <title>The Global Catalogue of Microorganisms (GCM) 10K type strain sequencing project: providing services to taxonomists for standard genome sequencing and annotation.</title>
        <authorList>
            <consortium name="The Broad Institute Genomics Platform"/>
            <consortium name="The Broad Institute Genome Sequencing Center for Infectious Disease"/>
            <person name="Wu L."/>
            <person name="Ma J."/>
        </authorList>
    </citation>
    <scope>NUCLEOTIDE SEQUENCE [LARGE SCALE GENOMIC DNA]</scope>
    <source>
        <strain evidence="5">CCUG 55074</strain>
    </source>
</reference>
<dbReference type="RefSeq" id="WP_377353949.1">
    <property type="nucleotide sequence ID" value="NZ_JBHTLQ010000030.1"/>
</dbReference>
<dbReference type="PANTHER" id="PTHR33755">
    <property type="entry name" value="TOXIN PARE1-RELATED"/>
    <property type="match status" value="1"/>
</dbReference>
<name>A0ABW3T361_9CAUL</name>
<dbReference type="PIRSF" id="PIRSF029218">
    <property type="entry name" value="ParE"/>
    <property type="match status" value="1"/>
</dbReference>
<comment type="caution">
    <text evidence="4">The sequence shown here is derived from an EMBL/GenBank/DDBJ whole genome shotgun (WGS) entry which is preliminary data.</text>
</comment>
<dbReference type="Proteomes" id="UP001597216">
    <property type="component" value="Unassembled WGS sequence"/>
</dbReference>
<dbReference type="EMBL" id="JBHTLQ010000030">
    <property type="protein sequence ID" value="MFD1191602.1"/>
    <property type="molecule type" value="Genomic_DNA"/>
</dbReference>
<dbReference type="Pfam" id="PF05016">
    <property type="entry name" value="ParE_toxin"/>
    <property type="match status" value="1"/>
</dbReference>
<keyword evidence="5" id="KW-1185">Reference proteome</keyword>
<proteinExistence type="inferred from homology"/>
<dbReference type="InterPro" id="IPR007712">
    <property type="entry name" value="RelE/ParE_toxin"/>
</dbReference>
<protein>
    <recommendedName>
        <fullName evidence="3">Toxin</fullName>
    </recommendedName>
</protein>
<sequence length="97" mass="11134">MTPSYVLTPRAQSDIEDIWDFTVERWGVAQAERYVRQLQRTLEGVAARPRQGRACDDIRPGYFKIGSGSHPVFYRLTSDGIEVVRILHQSMDIDSHL</sequence>
<dbReference type="PANTHER" id="PTHR33755:SF9">
    <property type="entry name" value="TOXIN PARE1"/>
    <property type="match status" value="1"/>
</dbReference>
<accession>A0ABW3T361</accession>
<dbReference type="Gene3D" id="3.30.2310.20">
    <property type="entry name" value="RelE-like"/>
    <property type="match status" value="1"/>
</dbReference>